<comment type="caution">
    <text evidence="2">The sequence shown here is derived from an EMBL/GenBank/DDBJ whole genome shotgun (WGS) entry which is preliminary data.</text>
</comment>
<dbReference type="AlphaFoldDB" id="A0A428KX03"/>
<gene>
    <name evidence="2" type="ORF">EI291_02590</name>
</gene>
<accession>A0A428KX03</accession>
<feature type="signal peptide" evidence="1">
    <location>
        <begin position="1"/>
        <end position="21"/>
    </location>
</feature>
<name>A0A428KX03_9BACT</name>
<proteinExistence type="predicted"/>
<sequence length="144" mass="16263">MLKPATFRVFLLILSGWMLSAAVTRQQVANSQVQVARQFLLAVLAGNWEAAYQLLSPATRQQLPMPAFRAATQPIIEQARTYGPTIDLYKLGYRLREEETIQPFVGFSYRADSLRPGPHVQLDVTFQDSAARQIQSFGLIRLRP</sequence>
<dbReference type="Proteomes" id="UP000273500">
    <property type="component" value="Unassembled WGS sequence"/>
</dbReference>
<dbReference type="OrthoDB" id="886373at2"/>
<feature type="chain" id="PRO_5019223082" description="DUF3887 domain-containing protein" evidence="1">
    <location>
        <begin position="22"/>
        <end position="144"/>
    </location>
</feature>
<evidence type="ECO:0000313" key="2">
    <source>
        <dbReference type="EMBL" id="RSK51218.1"/>
    </source>
</evidence>
<protein>
    <recommendedName>
        <fullName evidence="4">DUF3887 domain-containing protein</fullName>
    </recommendedName>
</protein>
<evidence type="ECO:0000256" key="1">
    <source>
        <dbReference type="SAM" id="SignalP"/>
    </source>
</evidence>
<evidence type="ECO:0000313" key="3">
    <source>
        <dbReference type="Proteomes" id="UP000273500"/>
    </source>
</evidence>
<evidence type="ECO:0008006" key="4">
    <source>
        <dbReference type="Google" id="ProtNLM"/>
    </source>
</evidence>
<dbReference type="EMBL" id="RWIT01000001">
    <property type="protein sequence ID" value="RSK51218.1"/>
    <property type="molecule type" value="Genomic_DNA"/>
</dbReference>
<keyword evidence="1" id="KW-0732">Signal</keyword>
<organism evidence="2 3">
    <name type="scientific">Hymenobacter rigui</name>
    <dbReference type="NCBI Taxonomy" id="334424"/>
    <lineage>
        <taxon>Bacteria</taxon>
        <taxon>Pseudomonadati</taxon>
        <taxon>Bacteroidota</taxon>
        <taxon>Cytophagia</taxon>
        <taxon>Cytophagales</taxon>
        <taxon>Hymenobacteraceae</taxon>
        <taxon>Hymenobacter</taxon>
    </lineage>
</organism>
<reference evidence="2 3" key="1">
    <citation type="submission" date="2018-12" db="EMBL/GenBank/DDBJ databases">
        <authorList>
            <person name="Feng G."/>
            <person name="Zhu H."/>
        </authorList>
    </citation>
    <scope>NUCLEOTIDE SEQUENCE [LARGE SCALE GENOMIC DNA]</scope>
    <source>
        <strain evidence="2 3">KCTC 12533</strain>
    </source>
</reference>
<dbReference type="RefSeq" id="WP_125417682.1">
    <property type="nucleotide sequence ID" value="NZ_RWIT01000001.1"/>
</dbReference>
<keyword evidence="3" id="KW-1185">Reference proteome</keyword>